<evidence type="ECO:0000256" key="2">
    <source>
        <dbReference type="ARBA" id="ARBA00009539"/>
    </source>
</evidence>
<feature type="domain" description="DHFR" evidence="8">
    <location>
        <begin position="10"/>
        <end position="180"/>
    </location>
</feature>
<dbReference type="GO" id="GO:0004146">
    <property type="term" value="F:dihydrofolate reductase activity"/>
    <property type="evidence" value="ECO:0007669"/>
    <property type="project" value="UniProtKB-EC"/>
</dbReference>
<dbReference type="PANTHER" id="PTHR48069">
    <property type="entry name" value="DIHYDROFOLATE REDUCTASE"/>
    <property type="match status" value="1"/>
</dbReference>
<dbReference type="InterPro" id="IPR017925">
    <property type="entry name" value="DHFR_CS"/>
</dbReference>
<evidence type="ECO:0000256" key="7">
    <source>
        <dbReference type="RuleBase" id="RU004474"/>
    </source>
</evidence>
<comment type="caution">
    <text evidence="9">The sequence shown here is derived from an EMBL/GenBank/DDBJ whole genome shotgun (WGS) entry which is preliminary data.</text>
</comment>
<evidence type="ECO:0000259" key="8">
    <source>
        <dbReference type="PROSITE" id="PS51330"/>
    </source>
</evidence>
<evidence type="ECO:0000256" key="1">
    <source>
        <dbReference type="ARBA" id="ARBA00004903"/>
    </source>
</evidence>
<dbReference type="EMBL" id="JAFLEQ010000016">
    <property type="protein sequence ID" value="MBN9644681.1"/>
    <property type="molecule type" value="Genomic_DNA"/>
</dbReference>
<dbReference type="InterPro" id="IPR024072">
    <property type="entry name" value="DHFR-like_dom_sf"/>
</dbReference>
<dbReference type="GO" id="GO:0046452">
    <property type="term" value="P:dihydrofolate metabolic process"/>
    <property type="evidence" value="ECO:0007669"/>
    <property type="project" value="TreeGrafter"/>
</dbReference>
<dbReference type="GO" id="GO:0046655">
    <property type="term" value="P:folic acid metabolic process"/>
    <property type="evidence" value="ECO:0007669"/>
    <property type="project" value="TreeGrafter"/>
</dbReference>
<evidence type="ECO:0000256" key="4">
    <source>
        <dbReference type="ARBA" id="ARBA00022563"/>
    </source>
</evidence>
<keyword evidence="6" id="KW-0560">Oxidoreductase</keyword>
<dbReference type="PANTHER" id="PTHR48069:SF3">
    <property type="entry name" value="DIHYDROFOLATE REDUCTASE"/>
    <property type="match status" value="1"/>
</dbReference>
<name>A0A939E1E0_9CORY</name>
<dbReference type="InterPro" id="IPR001796">
    <property type="entry name" value="DHFR_dom"/>
</dbReference>
<evidence type="ECO:0000256" key="5">
    <source>
        <dbReference type="ARBA" id="ARBA00022857"/>
    </source>
</evidence>
<organism evidence="9 10">
    <name type="scientific">Corynebacterium mendelii</name>
    <dbReference type="NCBI Taxonomy" id="2765362"/>
    <lineage>
        <taxon>Bacteria</taxon>
        <taxon>Bacillati</taxon>
        <taxon>Actinomycetota</taxon>
        <taxon>Actinomycetes</taxon>
        <taxon>Mycobacteriales</taxon>
        <taxon>Corynebacteriaceae</taxon>
        <taxon>Corynebacterium</taxon>
    </lineage>
</organism>
<dbReference type="RefSeq" id="WP_207279169.1">
    <property type="nucleotide sequence ID" value="NZ_JAFLEQ010000016.1"/>
</dbReference>
<dbReference type="Pfam" id="PF00186">
    <property type="entry name" value="DHFR_1"/>
    <property type="match status" value="1"/>
</dbReference>
<reference evidence="9" key="1">
    <citation type="submission" date="2021-03" db="EMBL/GenBank/DDBJ databases">
        <authorList>
            <person name="Sun Q."/>
        </authorList>
    </citation>
    <scope>NUCLEOTIDE SEQUENCE</scope>
    <source>
        <strain evidence="9">CCM 8862</strain>
    </source>
</reference>
<dbReference type="Gene3D" id="3.40.430.10">
    <property type="entry name" value="Dihydrofolate Reductase, subunit A"/>
    <property type="match status" value="1"/>
</dbReference>
<dbReference type="Proteomes" id="UP000664332">
    <property type="component" value="Unassembled WGS sequence"/>
</dbReference>
<comment type="similarity">
    <text evidence="2 7">Belongs to the dihydrofolate reductase family.</text>
</comment>
<dbReference type="SUPFAM" id="SSF53597">
    <property type="entry name" value="Dihydrofolate reductase-like"/>
    <property type="match status" value="1"/>
</dbReference>
<dbReference type="EC" id="1.5.1.3" evidence="3"/>
<proteinExistence type="inferred from homology"/>
<comment type="pathway">
    <text evidence="1">Cofactor biosynthesis; tetrahydrofolate biosynthesis; 5,6,7,8-tetrahydrofolate from 7,8-dihydrofolate: step 1/1.</text>
</comment>
<gene>
    <name evidence="9" type="ORF">JZY06_08685</name>
</gene>
<dbReference type="GO" id="GO:0050661">
    <property type="term" value="F:NADP binding"/>
    <property type="evidence" value="ECO:0007669"/>
    <property type="project" value="InterPro"/>
</dbReference>
<evidence type="ECO:0000256" key="3">
    <source>
        <dbReference type="ARBA" id="ARBA00012856"/>
    </source>
</evidence>
<dbReference type="GO" id="GO:0046654">
    <property type="term" value="P:tetrahydrofolate biosynthetic process"/>
    <property type="evidence" value="ECO:0007669"/>
    <property type="project" value="InterPro"/>
</dbReference>
<dbReference type="CDD" id="cd00209">
    <property type="entry name" value="DHFR"/>
    <property type="match status" value="1"/>
</dbReference>
<dbReference type="PROSITE" id="PS00075">
    <property type="entry name" value="DHFR_1"/>
    <property type="match status" value="1"/>
</dbReference>
<dbReference type="PRINTS" id="PR00070">
    <property type="entry name" value="DHFR"/>
</dbReference>
<evidence type="ECO:0000313" key="9">
    <source>
        <dbReference type="EMBL" id="MBN9644681.1"/>
    </source>
</evidence>
<dbReference type="GO" id="GO:0005829">
    <property type="term" value="C:cytosol"/>
    <property type="evidence" value="ECO:0007669"/>
    <property type="project" value="TreeGrafter"/>
</dbReference>
<sequence length="180" mass="19744">MCEIVPDNNGYAAIWAQSADGVIGDGHTMPWYLPEDLAHFKKTTGSDTVVMGRHTWQSLPEQFRPLPGRRNIVLSTRPAGTWSDGAEVTTTLPEAPAWIMGGGKVYDSTINDCSLLVVTVIDADIKNLLGDNAVMAPVIPDDRFELVRETDPVESSRGHLLVGDTAAPLTFRIQWWKAEN</sequence>
<keyword evidence="4" id="KW-0554">One-carbon metabolism</keyword>
<keyword evidence="5" id="KW-0521">NADP</keyword>
<evidence type="ECO:0000313" key="10">
    <source>
        <dbReference type="Proteomes" id="UP000664332"/>
    </source>
</evidence>
<evidence type="ECO:0000256" key="6">
    <source>
        <dbReference type="ARBA" id="ARBA00023002"/>
    </source>
</evidence>
<keyword evidence="10" id="KW-1185">Reference proteome</keyword>
<dbReference type="GO" id="GO:0006730">
    <property type="term" value="P:one-carbon metabolic process"/>
    <property type="evidence" value="ECO:0007669"/>
    <property type="project" value="UniProtKB-KW"/>
</dbReference>
<accession>A0A939E1E0</accession>
<dbReference type="InterPro" id="IPR012259">
    <property type="entry name" value="DHFR"/>
</dbReference>
<dbReference type="PROSITE" id="PS51330">
    <property type="entry name" value="DHFR_2"/>
    <property type="match status" value="1"/>
</dbReference>
<protein>
    <recommendedName>
        <fullName evidence="3">dihydrofolate reductase</fullName>
        <ecNumber evidence="3">1.5.1.3</ecNumber>
    </recommendedName>
</protein>
<dbReference type="AlphaFoldDB" id="A0A939E1E0"/>